<organism evidence="2 3">
    <name type="scientific">Hyphomicrobium sulfonivorans</name>
    <dbReference type="NCBI Taxonomy" id="121290"/>
    <lineage>
        <taxon>Bacteria</taxon>
        <taxon>Pseudomonadati</taxon>
        <taxon>Pseudomonadota</taxon>
        <taxon>Alphaproteobacteria</taxon>
        <taxon>Hyphomicrobiales</taxon>
        <taxon>Hyphomicrobiaceae</taxon>
        <taxon>Hyphomicrobium</taxon>
    </lineage>
</organism>
<reference evidence="2 3" key="1">
    <citation type="submission" date="2015-10" db="EMBL/GenBank/DDBJ databases">
        <title>Transcriptomic analysis of a linuron degrading triple-species bacterial consortium.</title>
        <authorList>
            <person name="Albers P."/>
        </authorList>
    </citation>
    <scope>NUCLEOTIDE SEQUENCE [LARGE SCALE GENOMIC DNA]</scope>
    <source>
        <strain evidence="2 3">WDL6</strain>
    </source>
</reference>
<keyword evidence="1" id="KW-0812">Transmembrane</keyword>
<comment type="caution">
    <text evidence="2">The sequence shown here is derived from an EMBL/GenBank/DDBJ whole genome shotgun (WGS) entry which is preliminary data.</text>
</comment>
<keyword evidence="1" id="KW-0472">Membrane</keyword>
<accession>A0A120CUU5</accession>
<dbReference type="Proteomes" id="UP000059074">
    <property type="component" value="Unassembled WGS sequence"/>
</dbReference>
<evidence type="ECO:0000313" key="3">
    <source>
        <dbReference type="Proteomes" id="UP000059074"/>
    </source>
</evidence>
<keyword evidence="3" id="KW-1185">Reference proteome</keyword>
<evidence type="ECO:0000313" key="2">
    <source>
        <dbReference type="EMBL" id="KWT66808.1"/>
    </source>
</evidence>
<sequence length="58" mass="5848">MVAPPLSDWSCSTDGVLQATLANGEFVGVIGPRTTAPAVLMGIVALEGPPVAALLMLQ</sequence>
<gene>
    <name evidence="2" type="ORF">APY04_2215</name>
</gene>
<feature type="transmembrane region" description="Helical" evidence="1">
    <location>
        <begin position="38"/>
        <end position="57"/>
    </location>
</feature>
<evidence type="ECO:0000256" key="1">
    <source>
        <dbReference type="SAM" id="Phobius"/>
    </source>
</evidence>
<protein>
    <submittedName>
        <fullName evidence="2">Uncharacterized protein</fullName>
    </submittedName>
</protein>
<dbReference type="EMBL" id="LMTR01000071">
    <property type="protein sequence ID" value="KWT66808.1"/>
    <property type="molecule type" value="Genomic_DNA"/>
</dbReference>
<dbReference type="AlphaFoldDB" id="A0A120CUU5"/>
<proteinExistence type="predicted"/>
<keyword evidence="1" id="KW-1133">Transmembrane helix</keyword>
<name>A0A120CUU5_HYPSL</name>